<dbReference type="Proteomes" id="UP000192328">
    <property type="component" value="Unassembled WGS sequence"/>
</dbReference>
<protein>
    <submittedName>
        <fullName evidence="1">Uncharacterized protein</fullName>
    </submittedName>
</protein>
<reference evidence="1" key="1">
    <citation type="submission" date="2017-04" db="EMBL/GenBank/DDBJ databases">
        <authorList>
            <person name="Varghese N."/>
            <person name="Submissions S."/>
        </authorList>
    </citation>
    <scope>NUCLEOTIDE SEQUENCE</scope>
    <source>
        <strain evidence="1">WTE2008</strain>
    </source>
</reference>
<gene>
    <name evidence="1" type="ORF">SAMN06297397_1626</name>
</gene>
<evidence type="ECO:0000313" key="2">
    <source>
        <dbReference type="Proteomes" id="UP000192328"/>
    </source>
</evidence>
<accession>A0AC61PLD5</accession>
<dbReference type="EMBL" id="FWXZ01000002">
    <property type="protein sequence ID" value="SMC59436.1"/>
    <property type="molecule type" value="Genomic_DNA"/>
</dbReference>
<name>A0AC61PLD5_9FIRM</name>
<sequence length="85" mass="9676">MNSIRINRVRAMSEEFARDKGGIAANIWRYCTSGTDGVLTKERMAWLTRIMREAKRAGTSLDGFLSAGSGDRRSVEFCRFIWARL</sequence>
<organism evidence="1 2">
    <name type="scientific">Aristaeella lactis</name>
    <dbReference type="NCBI Taxonomy" id="3046383"/>
    <lineage>
        <taxon>Bacteria</taxon>
        <taxon>Bacillati</taxon>
        <taxon>Bacillota</taxon>
        <taxon>Clostridia</taxon>
        <taxon>Eubacteriales</taxon>
        <taxon>Aristaeellaceae</taxon>
        <taxon>Aristaeella</taxon>
    </lineage>
</organism>
<proteinExistence type="predicted"/>
<evidence type="ECO:0000313" key="1">
    <source>
        <dbReference type="EMBL" id="SMC59436.1"/>
    </source>
</evidence>
<comment type="caution">
    <text evidence="1">The sequence shown here is derived from an EMBL/GenBank/DDBJ whole genome shotgun (WGS) entry which is preliminary data.</text>
</comment>
<keyword evidence="2" id="KW-1185">Reference proteome</keyword>